<dbReference type="Pfam" id="PF10250">
    <property type="entry name" value="O-FucT"/>
    <property type="match status" value="1"/>
</dbReference>
<keyword evidence="9" id="KW-0472">Membrane</keyword>
<dbReference type="GO" id="GO:0006004">
    <property type="term" value="P:fucose metabolic process"/>
    <property type="evidence" value="ECO:0007669"/>
    <property type="project" value="UniProtKB-KW"/>
</dbReference>
<dbReference type="Proteomes" id="UP001300502">
    <property type="component" value="Unassembled WGS sequence"/>
</dbReference>
<proteinExistence type="inferred from homology"/>
<dbReference type="Gene3D" id="3.40.50.11350">
    <property type="match status" value="1"/>
</dbReference>
<protein>
    <recommendedName>
        <fullName evidence="8">GDP-fucose protein O-fucosyltransferase 2</fullName>
    </recommendedName>
</protein>
<gene>
    <name evidence="10" type="ORF">GAYE_SCF65G6765</name>
</gene>
<evidence type="ECO:0000256" key="2">
    <source>
        <dbReference type="ARBA" id="ARBA00004922"/>
    </source>
</evidence>
<comment type="subcellular location">
    <subcellularLocation>
        <location evidence="1">Endoplasmic reticulum</location>
    </subcellularLocation>
</comment>
<keyword evidence="6" id="KW-0119">Carbohydrate metabolism</keyword>
<evidence type="ECO:0000256" key="6">
    <source>
        <dbReference type="ARBA" id="ARBA00023277"/>
    </source>
</evidence>
<keyword evidence="11" id="KW-1185">Reference proteome</keyword>
<evidence type="ECO:0000256" key="7">
    <source>
        <dbReference type="ARBA" id="ARBA00025803"/>
    </source>
</evidence>
<organism evidence="10 11">
    <name type="scientific">Galdieria yellowstonensis</name>
    <dbReference type="NCBI Taxonomy" id="3028027"/>
    <lineage>
        <taxon>Eukaryota</taxon>
        <taxon>Rhodophyta</taxon>
        <taxon>Bangiophyceae</taxon>
        <taxon>Galdieriales</taxon>
        <taxon>Galdieriaceae</taxon>
        <taxon>Galdieria</taxon>
    </lineage>
</organism>
<evidence type="ECO:0000256" key="3">
    <source>
        <dbReference type="ARBA" id="ARBA00022679"/>
    </source>
</evidence>
<keyword evidence="4" id="KW-0256">Endoplasmic reticulum</keyword>
<feature type="transmembrane region" description="Helical" evidence="9">
    <location>
        <begin position="20"/>
        <end position="38"/>
    </location>
</feature>
<evidence type="ECO:0000256" key="1">
    <source>
        <dbReference type="ARBA" id="ARBA00004240"/>
    </source>
</evidence>
<evidence type="ECO:0000256" key="5">
    <source>
        <dbReference type="ARBA" id="ARBA00023253"/>
    </source>
</evidence>
<keyword evidence="5" id="KW-0294">Fucose metabolism</keyword>
<dbReference type="AlphaFoldDB" id="A0AAV9INF8"/>
<dbReference type="PANTHER" id="PTHR13398:SF0">
    <property type="entry name" value="GDP-FUCOSE PROTEIN O-FUCOSYLTRANSFERASE 2"/>
    <property type="match status" value="1"/>
</dbReference>
<evidence type="ECO:0000256" key="4">
    <source>
        <dbReference type="ARBA" id="ARBA00022824"/>
    </source>
</evidence>
<dbReference type="PANTHER" id="PTHR13398">
    <property type="entry name" value="GDP-FUCOSE PROTEIN O-FUCOSYLTRANSFERASE 2"/>
    <property type="match status" value="1"/>
</dbReference>
<keyword evidence="9" id="KW-0812">Transmembrane</keyword>
<dbReference type="InterPro" id="IPR019378">
    <property type="entry name" value="GDP-Fuc_O-FucTrfase"/>
</dbReference>
<sequence length="420" mass="49087">MSSYHKKQRPKHGFPCFRTATFLVTFCIGLVLLSFSSLDKNEIAIRYATKSSHPSNRYVLYDSRYGSLNNQLNSLFNSLVIAKQLNATLVLGYAYTPGGGYALRDDGRSNHSYLVGHYFDAKLLNSVQPIIFMDEYLQLDRARHPLPFYVDSAQESTRNGNYYRQLGLNITIHWLTKKQREDPPHSPQRQHVCEQILGRGKKILQQKDCRDILLGFSFTNLYNCTWYDEWWYAVRRFVQPKSVILQSVRTFVQRVRHPLVVVHVRYVGGSDAPNNHQQHHNNTNLRTDHSFYETIYQHLKRYNSHHHHHSTIGSIYVVGMKDKRQAIRVDGAIDYLSKKLPQVDWYTCANLTNCAESYDRNSLYEEDMSAFRGYYSVILLDQWMGVESDYFLGRSASTFSQNIVYWKQLKGETTNHYLLY</sequence>
<dbReference type="InterPro" id="IPR045130">
    <property type="entry name" value="OFUT2-like"/>
</dbReference>
<keyword evidence="3" id="KW-0808">Transferase</keyword>
<dbReference type="Gene3D" id="3.40.50.11340">
    <property type="match status" value="1"/>
</dbReference>
<dbReference type="GO" id="GO:0005783">
    <property type="term" value="C:endoplasmic reticulum"/>
    <property type="evidence" value="ECO:0007669"/>
    <property type="project" value="UniProtKB-SubCell"/>
</dbReference>
<comment type="caution">
    <text evidence="10">The sequence shown here is derived from an EMBL/GenBank/DDBJ whole genome shotgun (WGS) entry which is preliminary data.</text>
</comment>
<name>A0AAV9INF8_9RHOD</name>
<dbReference type="GO" id="GO:0046922">
    <property type="term" value="F:peptide-O-fucosyltransferase activity"/>
    <property type="evidence" value="ECO:0007669"/>
    <property type="project" value="InterPro"/>
</dbReference>
<comment type="pathway">
    <text evidence="2">Protein modification; protein glycosylation.</text>
</comment>
<reference evidence="10 11" key="1">
    <citation type="submission" date="2022-07" db="EMBL/GenBank/DDBJ databases">
        <title>Genome-wide signatures of adaptation to extreme environments.</title>
        <authorList>
            <person name="Cho C.H."/>
            <person name="Yoon H.S."/>
        </authorList>
    </citation>
    <scope>NUCLEOTIDE SEQUENCE [LARGE SCALE GENOMIC DNA]</scope>
    <source>
        <strain evidence="10 11">108.79 E11</strain>
    </source>
</reference>
<evidence type="ECO:0000256" key="9">
    <source>
        <dbReference type="SAM" id="Phobius"/>
    </source>
</evidence>
<keyword evidence="9" id="KW-1133">Transmembrane helix</keyword>
<evidence type="ECO:0000313" key="11">
    <source>
        <dbReference type="Proteomes" id="UP001300502"/>
    </source>
</evidence>
<evidence type="ECO:0000313" key="10">
    <source>
        <dbReference type="EMBL" id="KAK4528818.1"/>
    </source>
</evidence>
<comment type="similarity">
    <text evidence="7">Belongs to the glycosyltransferase 68 family.</text>
</comment>
<evidence type="ECO:0000256" key="8">
    <source>
        <dbReference type="ARBA" id="ARBA00026232"/>
    </source>
</evidence>
<dbReference type="EMBL" id="JANCYU010000070">
    <property type="protein sequence ID" value="KAK4528818.1"/>
    <property type="molecule type" value="Genomic_DNA"/>
</dbReference>
<accession>A0AAV9INF8</accession>